<dbReference type="PANTHER" id="PTHR14226">
    <property type="entry name" value="NEUROPATHY TARGET ESTERASE/SWISS CHEESE D.MELANOGASTER"/>
    <property type="match status" value="1"/>
</dbReference>
<dbReference type="CDD" id="cd07208">
    <property type="entry name" value="Pat_hypo_Ecoli_yjju_like"/>
    <property type="match status" value="1"/>
</dbReference>
<sequence length="281" mass="32331">MNRTGLVLEGGGMRGVYTAGVLEYFLEQEFHIPHVTGVSAGASIGASYVSRQRGRNEKITIGYIDDPRYIGIGNWFRERSLFGMDFVFGELPNVLVPLDYKTFHSPDQQFWIGTTDCRTGQARFFHKNESDDVLRVVRASSSLPIISPIVEIDRVPYLDGGISEPIPVAKSEQDGNERHIIVLTREAGYRKTPSRMSWLNKRLFRQYPRLVETMERRHKHYNDTLDRISAMEKDGTAFVFRPEYARKVGRMEKDKRKLTALYQEGYEAAKRRFAELNAWLA</sequence>
<dbReference type="InterPro" id="IPR050301">
    <property type="entry name" value="NTE"/>
</dbReference>
<feature type="short sequence motif" description="DGA/G" evidence="4">
    <location>
        <begin position="159"/>
        <end position="161"/>
    </location>
</feature>
<dbReference type="InterPro" id="IPR037483">
    <property type="entry name" value="YjjU-like"/>
</dbReference>
<dbReference type="Pfam" id="PF19890">
    <property type="entry name" value="DUF6363"/>
    <property type="match status" value="1"/>
</dbReference>
<keyword evidence="1 4" id="KW-0378">Hydrolase</keyword>
<evidence type="ECO:0000313" key="7">
    <source>
        <dbReference type="Proteomes" id="UP000677918"/>
    </source>
</evidence>
<gene>
    <name evidence="6" type="ORF">XYCOK13_25510</name>
</gene>
<dbReference type="Gene3D" id="3.40.1090.10">
    <property type="entry name" value="Cytosolic phospholipase A2 catalytic domain"/>
    <property type="match status" value="2"/>
</dbReference>
<keyword evidence="2 4" id="KW-0442">Lipid degradation</keyword>
<name>A0A8J4M383_9BACL</name>
<evidence type="ECO:0000256" key="3">
    <source>
        <dbReference type="ARBA" id="ARBA00023098"/>
    </source>
</evidence>
<feature type="active site" description="Nucleophile" evidence="4">
    <location>
        <position position="39"/>
    </location>
</feature>
<dbReference type="EMBL" id="BOVK01000032">
    <property type="protein sequence ID" value="GIQ69727.1"/>
    <property type="molecule type" value="Genomic_DNA"/>
</dbReference>
<evidence type="ECO:0000256" key="2">
    <source>
        <dbReference type="ARBA" id="ARBA00022963"/>
    </source>
</evidence>
<feature type="active site" description="Proton acceptor" evidence="4">
    <location>
        <position position="159"/>
    </location>
</feature>
<dbReference type="Proteomes" id="UP000677918">
    <property type="component" value="Unassembled WGS sequence"/>
</dbReference>
<dbReference type="InterPro" id="IPR016035">
    <property type="entry name" value="Acyl_Trfase/lysoPLipase"/>
</dbReference>
<evidence type="ECO:0000256" key="1">
    <source>
        <dbReference type="ARBA" id="ARBA00022801"/>
    </source>
</evidence>
<evidence type="ECO:0000313" key="6">
    <source>
        <dbReference type="EMBL" id="GIQ69727.1"/>
    </source>
</evidence>
<dbReference type="GO" id="GO:0016042">
    <property type="term" value="P:lipid catabolic process"/>
    <property type="evidence" value="ECO:0007669"/>
    <property type="project" value="UniProtKB-UniRule"/>
</dbReference>
<dbReference type="PANTHER" id="PTHR14226:SF25">
    <property type="entry name" value="PHOSPHOESTERASE"/>
    <property type="match status" value="1"/>
</dbReference>
<evidence type="ECO:0000256" key="4">
    <source>
        <dbReference type="PROSITE-ProRule" id="PRU01161"/>
    </source>
</evidence>
<keyword evidence="3 4" id="KW-0443">Lipid metabolism</keyword>
<protein>
    <submittedName>
        <fullName evidence="6">Patatin family protein</fullName>
    </submittedName>
</protein>
<dbReference type="PROSITE" id="PS51635">
    <property type="entry name" value="PNPLA"/>
    <property type="match status" value="1"/>
</dbReference>
<dbReference type="InterPro" id="IPR002641">
    <property type="entry name" value="PNPLA_dom"/>
</dbReference>
<evidence type="ECO:0000259" key="5">
    <source>
        <dbReference type="PROSITE" id="PS51635"/>
    </source>
</evidence>
<proteinExistence type="predicted"/>
<comment type="caution">
    <text evidence="6">The sequence shown here is derived from an EMBL/GenBank/DDBJ whole genome shotgun (WGS) entry which is preliminary data.</text>
</comment>
<feature type="short sequence motif" description="GXSXG" evidence="4">
    <location>
        <begin position="37"/>
        <end position="41"/>
    </location>
</feature>
<reference evidence="6" key="1">
    <citation type="submission" date="2021-04" db="EMBL/GenBank/DDBJ databases">
        <title>Draft genome sequence of Xylanibacillus composti strain K13.</title>
        <authorList>
            <person name="Uke A."/>
            <person name="Chhe C."/>
            <person name="Baramee S."/>
            <person name="Kosugi A."/>
        </authorList>
    </citation>
    <scope>NUCLEOTIDE SEQUENCE</scope>
    <source>
        <strain evidence="6">K13</strain>
    </source>
</reference>
<dbReference type="Pfam" id="PF01734">
    <property type="entry name" value="Patatin"/>
    <property type="match status" value="1"/>
</dbReference>
<organism evidence="6 7">
    <name type="scientific">Xylanibacillus composti</name>
    <dbReference type="NCBI Taxonomy" id="1572762"/>
    <lineage>
        <taxon>Bacteria</taxon>
        <taxon>Bacillati</taxon>
        <taxon>Bacillota</taxon>
        <taxon>Bacilli</taxon>
        <taxon>Bacillales</taxon>
        <taxon>Paenibacillaceae</taxon>
        <taxon>Xylanibacillus</taxon>
    </lineage>
</organism>
<dbReference type="InterPro" id="IPR045943">
    <property type="entry name" value="DUF6363"/>
</dbReference>
<dbReference type="AlphaFoldDB" id="A0A8J4M383"/>
<dbReference type="RefSeq" id="WP_213412519.1">
    <property type="nucleotide sequence ID" value="NZ_BOVK01000032.1"/>
</dbReference>
<accession>A0A8J4M383</accession>
<feature type="short sequence motif" description="GXGXXG" evidence="4">
    <location>
        <begin position="10"/>
        <end position="15"/>
    </location>
</feature>
<keyword evidence="7" id="KW-1185">Reference proteome</keyword>
<feature type="domain" description="PNPLA" evidence="5">
    <location>
        <begin position="6"/>
        <end position="172"/>
    </location>
</feature>
<dbReference type="SUPFAM" id="SSF52151">
    <property type="entry name" value="FabD/lysophospholipase-like"/>
    <property type="match status" value="1"/>
</dbReference>
<dbReference type="GO" id="GO:0016787">
    <property type="term" value="F:hydrolase activity"/>
    <property type="evidence" value="ECO:0007669"/>
    <property type="project" value="UniProtKB-UniRule"/>
</dbReference>